<sequence>MEDEAKMGAKMSESSTAVTDIWKHVFGFTDAAIVKCAIELGIPDVMMSLGGDSIKLSQLSLALGLGVPAPSLLRIMRFLANRGFFKFSLSHDRTDPAYSLTPLSKLLLKDGPGSLAPFILFQSHPAMVAPWHNMAARVRGEDMPYEKANGEDIWENMESNRELGRILDAGLACHARILVPALIEKWPELFDNVKTVVDVGGGNGSAMGRQERVINIGGDMFEEVPKADAAFLMWVLHDWSDNDCIRILRNCSDAVPKDKGKVIIVEAVIEEDEEEGQGDGLRGVRLTLDMAMMAHTKEGKERTRREWEYLLKEAGFSTHTINPIPAILHSVIQVFP</sequence>
<reference evidence="2" key="1">
    <citation type="journal article" date="2023" name="Front. Plant Sci.">
        <title>Chromosomal-level genome assembly of Melastoma candidum provides insights into trichome evolution.</title>
        <authorList>
            <person name="Zhong Y."/>
            <person name="Wu W."/>
            <person name="Sun C."/>
            <person name="Zou P."/>
            <person name="Liu Y."/>
            <person name="Dai S."/>
            <person name="Zhou R."/>
        </authorList>
    </citation>
    <scope>NUCLEOTIDE SEQUENCE [LARGE SCALE GENOMIC DNA]</scope>
</reference>
<keyword evidence="2" id="KW-1185">Reference proteome</keyword>
<protein>
    <submittedName>
        <fullName evidence="1">Uncharacterized protein</fullName>
    </submittedName>
</protein>
<name>A0ACB9M3A7_9MYRT</name>
<organism evidence="1 2">
    <name type="scientific">Melastoma candidum</name>
    <dbReference type="NCBI Taxonomy" id="119954"/>
    <lineage>
        <taxon>Eukaryota</taxon>
        <taxon>Viridiplantae</taxon>
        <taxon>Streptophyta</taxon>
        <taxon>Embryophyta</taxon>
        <taxon>Tracheophyta</taxon>
        <taxon>Spermatophyta</taxon>
        <taxon>Magnoliopsida</taxon>
        <taxon>eudicotyledons</taxon>
        <taxon>Gunneridae</taxon>
        <taxon>Pentapetalae</taxon>
        <taxon>rosids</taxon>
        <taxon>malvids</taxon>
        <taxon>Myrtales</taxon>
        <taxon>Melastomataceae</taxon>
        <taxon>Melastomatoideae</taxon>
        <taxon>Melastomateae</taxon>
        <taxon>Melastoma</taxon>
    </lineage>
</organism>
<gene>
    <name evidence="1" type="ORF">MLD38_032334</name>
</gene>
<evidence type="ECO:0000313" key="1">
    <source>
        <dbReference type="EMBL" id="KAI4318658.1"/>
    </source>
</evidence>
<accession>A0ACB9M3A7</accession>
<proteinExistence type="predicted"/>
<comment type="caution">
    <text evidence="1">The sequence shown here is derived from an EMBL/GenBank/DDBJ whole genome shotgun (WGS) entry which is preliminary data.</text>
</comment>
<dbReference type="EMBL" id="CM042889">
    <property type="protein sequence ID" value="KAI4318658.1"/>
    <property type="molecule type" value="Genomic_DNA"/>
</dbReference>
<evidence type="ECO:0000313" key="2">
    <source>
        <dbReference type="Proteomes" id="UP001057402"/>
    </source>
</evidence>
<dbReference type="Proteomes" id="UP001057402">
    <property type="component" value="Chromosome 10"/>
</dbReference>